<keyword evidence="5 6" id="KW-0833">Ubl conjugation pathway</keyword>
<dbReference type="SMART" id="SM00119">
    <property type="entry name" value="HECTc"/>
    <property type="match status" value="1"/>
</dbReference>
<comment type="catalytic activity">
    <reaction evidence="1">
        <text>S-ubiquitinyl-[E2 ubiquitin-conjugating enzyme]-L-cysteine + [acceptor protein]-L-lysine = [E2 ubiquitin-conjugating enzyme]-L-cysteine + N(6)-ubiquitinyl-[acceptor protein]-L-lysine.</text>
        <dbReference type="EC" id="2.3.2.26"/>
    </reaction>
</comment>
<evidence type="ECO:0000313" key="10">
    <source>
        <dbReference type="Proteomes" id="UP001415857"/>
    </source>
</evidence>
<dbReference type="AlphaFoldDB" id="A0AAP0R103"/>
<evidence type="ECO:0000256" key="2">
    <source>
        <dbReference type="ARBA" id="ARBA00004906"/>
    </source>
</evidence>
<dbReference type="GO" id="GO:0061630">
    <property type="term" value="F:ubiquitin protein ligase activity"/>
    <property type="evidence" value="ECO:0007669"/>
    <property type="project" value="UniProtKB-EC"/>
</dbReference>
<gene>
    <name evidence="9" type="ORF">L1049_009812</name>
</gene>
<dbReference type="PRINTS" id="PR00348">
    <property type="entry name" value="UBIQUITIN"/>
</dbReference>
<dbReference type="Pfam" id="PF00240">
    <property type="entry name" value="ubiquitin"/>
    <property type="match status" value="1"/>
</dbReference>
<dbReference type="InterPro" id="IPR000569">
    <property type="entry name" value="HECT_dom"/>
</dbReference>
<dbReference type="Proteomes" id="UP001415857">
    <property type="component" value="Unassembled WGS sequence"/>
</dbReference>
<evidence type="ECO:0000256" key="5">
    <source>
        <dbReference type="ARBA" id="ARBA00022786"/>
    </source>
</evidence>
<feature type="active site" description="Glycyl thioester intermediate" evidence="6">
    <location>
        <position position="851"/>
    </location>
</feature>
<evidence type="ECO:0000256" key="3">
    <source>
        <dbReference type="ARBA" id="ARBA00012485"/>
    </source>
</evidence>
<comment type="caution">
    <text evidence="9">The sequence shown here is derived from an EMBL/GenBank/DDBJ whole genome shotgun (WGS) entry which is preliminary data.</text>
</comment>
<dbReference type="GO" id="GO:0006511">
    <property type="term" value="P:ubiquitin-dependent protein catabolic process"/>
    <property type="evidence" value="ECO:0007669"/>
    <property type="project" value="TreeGrafter"/>
</dbReference>
<feature type="domain" description="HECT" evidence="8">
    <location>
        <begin position="545"/>
        <end position="885"/>
    </location>
</feature>
<comment type="pathway">
    <text evidence="2">Protein modification; protein ubiquitination.</text>
</comment>
<dbReference type="SMART" id="SM00213">
    <property type="entry name" value="UBQ"/>
    <property type="match status" value="1"/>
</dbReference>
<dbReference type="InterPro" id="IPR000626">
    <property type="entry name" value="Ubiquitin-like_dom"/>
</dbReference>
<evidence type="ECO:0000256" key="1">
    <source>
        <dbReference type="ARBA" id="ARBA00000885"/>
    </source>
</evidence>
<evidence type="ECO:0000259" key="8">
    <source>
        <dbReference type="PROSITE" id="PS50237"/>
    </source>
</evidence>
<feature type="domain" description="Ubiquitin-like" evidence="7">
    <location>
        <begin position="90"/>
        <end position="166"/>
    </location>
</feature>
<dbReference type="Gene3D" id="3.30.2160.10">
    <property type="entry name" value="Hect, E3 ligase catalytic domain"/>
    <property type="match status" value="1"/>
</dbReference>
<evidence type="ECO:0000259" key="7">
    <source>
        <dbReference type="PROSITE" id="PS50053"/>
    </source>
</evidence>
<dbReference type="SUPFAM" id="SSF54236">
    <property type="entry name" value="Ubiquitin-like"/>
    <property type="match status" value="1"/>
</dbReference>
<dbReference type="PANTHER" id="PTHR11254:SF424">
    <property type="entry name" value="E3 UBIQUITIN-PROTEIN LIGASE UPL5"/>
    <property type="match status" value="1"/>
</dbReference>
<organism evidence="9 10">
    <name type="scientific">Liquidambar formosana</name>
    <name type="common">Formosan gum</name>
    <dbReference type="NCBI Taxonomy" id="63359"/>
    <lineage>
        <taxon>Eukaryota</taxon>
        <taxon>Viridiplantae</taxon>
        <taxon>Streptophyta</taxon>
        <taxon>Embryophyta</taxon>
        <taxon>Tracheophyta</taxon>
        <taxon>Spermatophyta</taxon>
        <taxon>Magnoliopsida</taxon>
        <taxon>eudicotyledons</taxon>
        <taxon>Gunneridae</taxon>
        <taxon>Pentapetalae</taxon>
        <taxon>Saxifragales</taxon>
        <taxon>Altingiaceae</taxon>
        <taxon>Liquidambar</taxon>
    </lineage>
</organism>
<evidence type="ECO:0000256" key="4">
    <source>
        <dbReference type="ARBA" id="ARBA00022679"/>
    </source>
</evidence>
<dbReference type="InterPro" id="IPR029071">
    <property type="entry name" value="Ubiquitin-like_domsf"/>
</dbReference>
<dbReference type="GO" id="GO:0000209">
    <property type="term" value="P:protein polyubiquitination"/>
    <property type="evidence" value="ECO:0007669"/>
    <property type="project" value="TreeGrafter"/>
</dbReference>
<dbReference type="InterPro" id="IPR035983">
    <property type="entry name" value="Hect_E3_ubiquitin_ligase"/>
</dbReference>
<evidence type="ECO:0000256" key="6">
    <source>
        <dbReference type="PROSITE-ProRule" id="PRU00104"/>
    </source>
</evidence>
<dbReference type="InterPro" id="IPR050409">
    <property type="entry name" value="E3_ubiq-protein_ligase"/>
</dbReference>
<dbReference type="EMBL" id="JBBPBK010000016">
    <property type="protein sequence ID" value="KAK9267387.1"/>
    <property type="molecule type" value="Genomic_DNA"/>
</dbReference>
<dbReference type="Gene3D" id="3.90.1750.10">
    <property type="entry name" value="Hect, E3 ligase catalytic domains"/>
    <property type="match status" value="1"/>
</dbReference>
<dbReference type="EC" id="2.3.2.26" evidence="3"/>
<keyword evidence="10" id="KW-1185">Reference proteome</keyword>
<dbReference type="Gene3D" id="3.10.20.90">
    <property type="entry name" value="Phosphatidylinositol 3-kinase Catalytic Subunit, Chain A, domain 1"/>
    <property type="match status" value="1"/>
</dbReference>
<sequence>MSLVDTSSIDCVHQRLDRLSSKRKLDDYSPTDDDFTDLVSVRMRKDEPNAVHSSSNATQSAVVQARVPDVRSLSCNAFARGESSRSVSRLQFFVRMISEGNTLVVQANSEDTVRSLHERIQVITGIPVIEQRLIYRGKQLQWEQSLADCSIQNDAGLQLVGRMRSTEHPQAWQAIDDMVSSICRLLRGERPAPMKCVKAQLGEFLKMTPRNDSESAASHLQIFMSSSAPAALVMLYMSPIKGNKECADDSIRYFLNSSRSVLPKPIHTHCAPIVLEFCKLLSRTVHEDPLYLSCRSTLGSLVETIGVARGSKFSETPKALIALQEIFPFVNELANRLSKDLVSSMDSTISMGPLLSDVRDFTAFLIPLRTAILEQVGLQGPIAMPIQKGSYNHPRYGEEEIEFLHVLYTDLLRKMDQCLEKMEGCLPLKGIGEGETSRSGWSQYLAILKELNSISKLYLGAEEHFWTILRLRKTSVCALIIKYAKRTEDNRWLLEHKDVTDFESRRHLTMMMFPEVKEEYEELHEMLIDRSQLLAESFEYIARADPESLHGGLFMEFKNEEATGPGVLREWFFLVCQAIFNPQNALFVACPNDRRRFYPNPASKVDPLHLEYFSFSGRVIALALMHKVQVGIVFDRVFFLQLAGTNVSLEDIRDADPGLYNSCKQVLEMDAEFLDSDGLGLTFVREVEELGSMKVVELCPGGKSIVVNSRNREEYVNLLIRNRFVTSISEQVSHFAQGFADILSNSRPQKVFFQSLELEDLDWMLHGSESAISVEDWKAHTDYNGYKETDPQIFWFWKIVGAMSAEQRKVLLFFWTSVKYLPVEGFGGLASRLYIYKSTESHDRLPSSHTCFYRFCFPSYPSMAVMQDRLNIITQEHVGCSFGTW</sequence>
<dbReference type="Pfam" id="PF00632">
    <property type="entry name" value="HECT"/>
    <property type="match status" value="1"/>
</dbReference>
<evidence type="ECO:0000313" key="9">
    <source>
        <dbReference type="EMBL" id="KAK9267387.1"/>
    </source>
</evidence>
<dbReference type="FunFam" id="3.30.2160.10:FF:000019">
    <property type="entry name" value="E3 ubiquitin-protein ligase UPL5 isoform A"/>
    <property type="match status" value="1"/>
</dbReference>
<dbReference type="PANTHER" id="PTHR11254">
    <property type="entry name" value="HECT DOMAIN UBIQUITIN-PROTEIN LIGASE"/>
    <property type="match status" value="1"/>
</dbReference>
<accession>A0AAP0R103</accession>
<dbReference type="PROSITE" id="PS50053">
    <property type="entry name" value="UBIQUITIN_2"/>
    <property type="match status" value="1"/>
</dbReference>
<proteinExistence type="predicted"/>
<keyword evidence="4" id="KW-0808">Transferase</keyword>
<dbReference type="InterPro" id="IPR019956">
    <property type="entry name" value="Ubiquitin_dom"/>
</dbReference>
<dbReference type="CDD" id="cd00078">
    <property type="entry name" value="HECTc"/>
    <property type="match status" value="1"/>
</dbReference>
<dbReference type="Gene3D" id="3.30.2410.10">
    <property type="entry name" value="Hect, E3 ligase catalytic domain"/>
    <property type="match status" value="1"/>
</dbReference>
<dbReference type="FunFam" id="3.10.20.90:FF:000303">
    <property type="entry name" value="E3 ubiquitin-protein ligase UPL5 isoform A"/>
    <property type="match status" value="1"/>
</dbReference>
<dbReference type="GO" id="GO:0005737">
    <property type="term" value="C:cytoplasm"/>
    <property type="evidence" value="ECO:0007669"/>
    <property type="project" value="TreeGrafter"/>
</dbReference>
<name>A0AAP0R103_LIQFO</name>
<reference evidence="9 10" key="1">
    <citation type="journal article" date="2024" name="Plant J.">
        <title>Genome sequences and population genomics reveal climatic adaptation and genomic divergence between two closely related sweetgum species.</title>
        <authorList>
            <person name="Xu W.Q."/>
            <person name="Ren C.Q."/>
            <person name="Zhang X.Y."/>
            <person name="Comes H.P."/>
            <person name="Liu X.H."/>
            <person name="Li Y.G."/>
            <person name="Kettle C.J."/>
            <person name="Jalonen R."/>
            <person name="Gaisberger H."/>
            <person name="Ma Y.Z."/>
            <person name="Qiu Y.X."/>
        </authorList>
    </citation>
    <scope>NUCLEOTIDE SEQUENCE [LARGE SCALE GENOMIC DNA]</scope>
    <source>
        <strain evidence="9">Hangzhou</strain>
    </source>
</reference>
<dbReference type="PROSITE" id="PS50237">
    <property type="entry name" value="HECT"/>
    <property type="match status" value="1"/>
</dbReference>
<dbReference type="FunFam" id="3.30.2410.10:FF:000020">
    <property type="entry name" value="E3 ubiquitin-protein ligase UPL5"/>
    <property type="match status" value="1"/>
</dbReference>
<protein>
    <recommendedName>
        <fullName evidence="3">HECT-type E3 ubiquitin transferase</fullName>
        <ecNumber evidence="3">2.3.2.26</ecNumber>
    </recommendedName>
</protein>
<dbReference type="SUPFAM" id="SSF56204">
    <property type="entry name" value="Hect, E3 ligase catalytic domain"/>
    <property type="match status" value="1"/>
</dbReference>